<dbReference type="Gene3D" id="3.40.718.10">
    <property type="entry name" value="Isopropylmalate Dehydrogenase"/>
    <property type="match status" value="1"/>
</dbReference>
<dbReference type="PANTHER" id="PTHR30100">
    <property type="entry name" value="FATTY ACID/PHOSPHOLIPID SYNTHESIS PROTEIN PLSX"/>
    <property type="match status" value="1"/>
</dbReference>
<dbReference type="InterPro" id="IPR012281">
    <property type="entry name" value="Phospholipid_synth_PlsX-like"/>
</dbReference>
<dbReference type="GO" id="GO:0043811">
    <property type="term" value="F:phosphate:acyl-[acyl carrier protein] acyltransferase activity"/>
    <property type="evidence" value="ECO:0007669"/>
    <property type="project" value="UniProtKB-UniRule"/>
</dbReference>
<keyword evidence="7 10" id="KW-1208">Phospholipid metabolism</keyword>
<dbReference type="GO" id="GO:0008654">
    <property type="term" value="P:phospholipid biosynthetic process"/>
    <property type="evidence" value="ECO:0007669"/>
    <property type="project" value="UniProtKB-KW"/>
</dbReference>
<keyword evidence="5 10" id="KW-0443">Lipid metabolism</keyword>
<dbReference type="Proteomes" id="UP000287394">
    <property type="component" value="Chromosome"/>
</dbReference>
<evidence type="ECO:0000256" key="6">
    <source>
        <dbReference type="ARBA" id="ARBA00023209"/>
    </source>
</evidence>
<evidence type="ECO:0000256" key="4">
    <source>
        <dbReference type="ARBA" id="ARBA00022679"/>
    </source>
</evidence>
<sequence length="333" mass="34120">MKIAVDAMGGDFAPAEVVKGALSVAREDSALTIILVGDEAAIRLQLASEGDIPSNITIEHTDEVIEMGDHPASAVRKKRNSSLVVCGQLVKSGRADATISAGNTGAAMAVAALDLGRIPGIERPAIAASLPTAHGATLLVDAGANVDCSPQNLLQFALLGSIYAEKVMGVANPRVGLLNIGGEAGKGNDLTKTTYALLESRPLNFIGNVEGKDVFEHAADVVVCDGFAGNVLLKTGEAVAEYIVTLLSQEAKAGGQATVEALGPPMKRLLSKIDYAETGGAPLLGVNGVSFISHGRSRAKAIASAIRAAAKAAGTDYVSTVRDAVPTFSEERP</sequence>
<keyword evidence="11" id="KW-0012">Acyltransferase</keyword>
<dbReference type="PANTHER" id="PTHR30100:SF1">
    <property type="entry name" value="PHOSPHATE ACYLTRANSFERASE"/>
    <property type="match status" value="1"/>
</dbReference>
<comment type="catalytic activity">
    <reaction evidence="1 10">
        <text>a fatty acyl-[ACP] + phosphate = an acyl phosphate + holo-[ACP]</text>
        <dbReference type="Rhea" id="RHEA:42292"/>
        <dbReference type="Rhea" id="RHEA-COMP:9685"/>
        <dbReference type="Rhea" id="RHEA-COMP:14125"/>
        <dbReference type="ChEBI" id="CHEBI:43474"/>
        <dbReference type="ChEBI" id="CHEBI:59918"/>
        <dbReference type="ChEBI" id="CHEBI:64479"/>
        <dbReference type="ChEBI" id="CHEBI:138651"/>
        <dbReference type="EC" id="2.3.1.274"/>
    </reaction>
</comment>
<evidence type="ECO:0000256" key="1">
    <source>
        <dbReference type="ARBA" id="ARBA00001232"/>
    </source>
</evidence>
<organism evidence="11 12">
    <name type="scientific">Capsulimonas corticalis</name>
    <dbReference type="NCBI Taxonomy" id="2219043"/>
    <lineage>
        <taxon>Bacteria</taxon>
        <taxon>Bacillati</taxon>
        <taxon>Armatimonadota</taxon>
        <taxon>Armatimonadia</taxon>
        <taxon>Capsulimonadales</taxon>
        <taxon>Capsulimonadaceae</taxon>
        <taxon>Capsulimonas</taxon>
    </lineage>
</organism>
<comment type="similarity">
    <text evidence="10">Belongs to the PlsX family.</text>
</comment>
<comment type="subcellular location">
    <subcellularLocation>
        <location evidence="10">Cytoplasm</location>
    </subcellularLocation>
    <text evidence="10">Associated with the membrane possibly through PlsY.</text>
</comment>
<dbReference type="EMBL" id="AP025739">
    <property type="protein sequence ID" value="BDI32237.1"/>
    <property type="molecule type" value="Genomic_DNA"/>
</dbReference>
<evidence type="ECO:0000256" key="7">
    <source>
        <dbReference type="ARBA" id="ARBA00023264"/>
    </source>
</evidence>
<dbReference type="InterPro" id="IPR003664">
    <property type="entry name" value="FA_synthesis"/>
</dbReference>
<evidence type="ECO:0000256" key="3">
    <source>
        <dbReference type="ARBA" id="ARBA00022516"/>
    </source>
</evidence>
<dbReference type="OrthoDB" id="9806408at2"/>
<dbReference type="RefSeq" id="WP_119322070.1">
    <property type="nucleotide sequence ID" value="NZ_AP025739.1"/>
</dbReference>
<dbReference type="GO" id="GO:0006633">
    <property type="term" value="P:fatty acid biosynthetic process"/>
    <property type="evidence" value="ECO:0007669"/>
    <property type="project" value="UniProtKB-UniRule"/>
</dbReference>
<protein>
    <recommendedName>
        <fullName evidence="8 10">Phosphate acyltransferase</fullName>
        <ecNumber evidence="8 10">2.3.1.274</ecNumber>
    </recommendedName>
    <alternativeName>
        <fullName evidence="10">Acyl-ACP phosphotransacylase</fullName>
    </alternativeName>
    <alternativeName>
        <fullName evidence="10">Acyl-[acyl-carrier-protein]--phosphate acyltransferase</fullName>
    </alternativeName>
    <alternativeName>
        <fullName evidence="10">Phosphate-acyl-ACP acyltransferase</fullName>
    </alternativeName>
</protein>
<evidence type="ECO:0000256" key="10">
    <source>
        <dbReference type="HAMAP-Rule" id="MF_00019"/>
    </source>
</evidence>
<comment type="pathway">
    <text evidence="10">Lipid metabolism; phospholipid metabolism.</text>
</comment>
<keyword evidence="4 10" id="KW-0808">Transferase</keyword>
<accession>A0A402CXP2</accession>
<dbReference type="FunCoup" id="A0A402CXP2">
    <property type="interactions" value="333"/>
</dbReference>
<evidence type="ECO:0000256" key="2">
    <source>
        <dbReference type="ARBA" id="ARBA00022490"/>
    </source>
</evidence>
<dbReference type="GO" id="GO:0005737">
    <property type="term" value="C:cytoplasm"/>
    <property type="evidence" value="ECO:0007669"/>
    <property type="project" value="UniProtKB-SubCell"/>
</dbReference>
<dbReference type="KEGG" id="ccot:CCAX7_42880"/>
<evidence type="ECO:0000256" key="5">
    <source>
        <dbReference type="ARBA" id="ARBA00023098"/>
    </source>
</evidence>
<keyword evidence="12" id="KW-1185">Reference proteome</keyword>
<gene>
    <name evidence="10" type="primary">plsX</name>
    <name evidence="11" type="ORF">CCAX7_42880</name>
</gene>
<proteinExistence type="inferred from homology"/>
<comment type="subunit">
    <text evidence="9 10">Homodimer. Probably interacts with PlsY.</text>
</comment>
<dbReference type="AlphaFoldDB" id="A0A402CXP2"/>
<dbReference type="HAMAP" id="MF_00019">
    <property type="entry name" value="PlsX"/>
    <property type="match status" value="1"/>
</dbReference>
<dbReference type="SUPFAM" id="SSF53659">
    <property type="entry name" value="Isocitrate/Isopropylmalate dehydrogenase-like"/>
    <property type="match status" value="1"/>
</dbReference>
<dbReference type="Pfam" id="PF02504">
    <property type="entry name" value="FA_synthesis"/>
    <property type="match status" value="1"/>
</dbReference>
<evidence type="ECO:0000313" key="12">
    <source>
        <dbReference type="Proteomes" id="UP000287394"/>
    </source>
</evidence>
<evidence type="ECO:0000313" key="11">
    <source>
        <dbReference type="EMBL" id="BDI32237.1"/>
    </source>
</evidence>
<dbReference type="EC" id="2.3.1.274" evidence="8 10"/>
<evidence type="ECO:0000256" key="8">
    <source>
        <dbReference type="ARBA" id="ARBA00024069"/>
    </source>
</evidence>
<keyword evidence="3 10" id="KW-0444">Lipid biosynthesis</keyword>
<keyword evidence="2 10" id="KW-0963">Cytoplasm</keyword>
<name>A0A402CXP2_9BACT</name>
<dbReference type="NCBIfam" id="TIGR00182">
    <property type="entry name" value="plsX"/>
    <property type="match status" value="1"/>
</dbReference>
<keyword evidence="6 10" id="KW-0594">Phospholipid biosynthesis</keyword>
<dbReference type="PIRSF" id="PIRSF002465">
    <property type="entry name" value="Phsphlp_syn_PlsX"/>
    <property type="match status" value="1"/>
</dbReference>
<reference evidence="11 12" key="1">
    <citation type="journal article" date="2019" name="Int. J. Syst. Evol. Microbiol.">
        <title>Capsulimonas corticalis gen. nov., sp. nov., an aerobic capsulated bacterium, of a novel bacterial order, Capsulimonadales ord. nov., of the class Armatimonadia of the phylum Armatimonadetes.</title>
        <authorList>
            <person name="Li J."/>
            <person name="Kudo C."/>
            <person name="Tonouchi A."/>
        </authorList>
    </citation>
    <scope>NUCLEOTIDE SEQUENCE [LARGE SCALE GENOMIC DNA]</scope>
    <source>
        <strain evidence="11 12">AX-7</strain>
    </source>
</reference>
<evidence type="ECO:0000256" key="9">
    <source>
        <dbReference type="ARBA" id="ARBA00046608"/>
    </source>
</evidence>
<comment type="function">
    <text evidence="10">Catalyzes the reversible formation of acyl-phosphate (acyl-PO(4)) from acyl-[acyl-carrier-protein] (acyl-ACP). This enzyme utilizes acyl-ACP as fatty acyl donor, but not acyl-CoA.</text>
</comment>